<evidence type="ECO:0000313" key="3">
    <source>
        <dbReference type="Proteomes" id="UP001595912"/>
    </source>
</evidence>
<feature type="region of interest" description="Disordered" evidence="1">
    <location>
        <begin position="232"/>
        <end position="251"/>
    </location>
</feature>
<dbReference type="Proteomes" id="UP001595912">
    <property type="component" value="Unassembled WGS sequence"/>
</dbReference>
<protein>
    <submittedName>
        <fullName evidence="2">Tetratricopeptide repeat protein</fullName>
    </submittedName>
</protein>
<proteinExistence type="predicted"/>
<name>A0ABV9W9P4_9ACTN</name>
<dbReference type="Gene3D" id="1.25.40.10">
    <property type="entry name" value="Tetratricopeptide repeat domain"/>
    <property type="match status" value="1"/>
</dbReference>
<evidence type="ECO:0000256" key="1">
    <source>
        <dbReference type="SAM" id="MobiDB-lite"/>
    </source>
</evidence>
<sequence length="766" mass="82218">MTLDDASGAIEVCVSGLAELESQPSENSELAVVKLRLELVTAYTAAGRLADALSCAERAVATWNARHLSAESDLDIELLRLLVHAHDLVPKLRRSLGQYDRADDALAVSVEFLRLVTVHHPSFAAALAAALPPFGEMLAGAERFAEAVAAYEEALAIYRQLSRDGRDNFFRERADLLAAMARLHTVTGQVAAAEACARDAIDFYERFATEQPTLAATVAEQITAMRSRLVPDVTPPHSDQAAPSGQRNSGNYLTLRITPRTADTARVRKTKLKHWPGMKVTWFGGGAVVHSGDEPSPGAAALVVSPHRATECVVVISSHTVKVQSAMVEELAEVLAKGLPSGYTAMRFVAWDGACATNERPAAAHLISMRLGIDVIAAAGPLLGVPGGSLFAPIGRGERRPGGFWRFRAGAQPTRVGWRFPAPQWEADLSQVPEQTGDLVLDQIPAGLWLHRRRPGSVTDLAYSVPTDDSHPAIILSHPSEEPLHRDGLVRALLVIPAPVLDRCVFTPYGQRPLRDGPVGPVVADVLGRAVHVRTGLPLCAPAGQRAVVTIDQKGLPCWRTFARELWHAPRTGAPRPVDWVNPCPDVLDTPAGAATFTLGSGWVLEVIQAGLWIRPEHLTNPADWIRGLPVDVNRCAVIIGAPHAAMPVAPGRTIAVVLEKLPVDARKRAYLAVPRGAGTDAFILADALRDSLPEPSEVQLVQLVNPLPGGTWLDFPAESSSMAPVQGGAARSASRADNPETLDSYTRLLDGIRRAKEWDESSPDS</sequence>
<dbReference type="Pfam" id="PF13374">
    <property type="entry name" value="TPR_10"/>
    <property type="match status" value="1"/>
</dbReference>
<feature type="region of interest" description="Disordered" evidence="1">
    <location>
        <begin position="724"/>
        <end position="743"/>
    </location>
</feature>
<dbReference type="RefSeq" id="WP_380126095.1">
    <property type="nucleotide sequence ID" value="NZ_JBHSIU010000075.1"/>
</dbReference>
<organism evidence="2 3">
    <name type="scientific">Dactylosporangium cerinum</name>
    <dbReference type="NCBI Taxonomy" id="1434730"/>
    <lineage>
        <taxon>Bacteria</taxon>
        <taxon>Bacillati</taxon>
        <taxon>Actinomycetota</taxon>
        <taxon>Actinomycetes</taxon>
        <taxon>Micromonosporales</taxon>
        <taxon>Micromonosporaceae</taxon>
        <taxon>Dactylosporangium</taxon>
    </lineage>
</organism>
<gene>
    <name evidence="2" type="ORF">ACFPIJ_47455</name>
</gene>
<comment type="caution">
    <text evidence="2">The sequence shown here is derived from an EMBL/GenBank/DDBJ whole genome shotgun (WGS) entry which is preliminary data.</text>
</comment>
<feature type="compositionally biased region" description="Polar residues" evidence="1">
    <location>
        <begin position="241"/>
        <end position="251"/>
    </location>
</feature>
<keyword evidence="3" id="KW-1185">Reference proteome</keyword>
<dbReference type="InterPro" id="IPR011990">
    <property type="entry name" value="TPR-like_helical_dom_sf"/>
</dbReference>
<dbReference type="EMBL" id="JBHSIU010000075">
    <property type="protein sequence ID" value="MFC5005456.1"/>
    <property type="molecule type" value="Genomic_DNA"/>
</dbReference>
<reference evidence="3" key="1">
    <citation type="journal article" date="2019" name="Int. J. Syst. Evol. Microbiol.">
        <title>The Global Catalogue of Microorganisms (GCM) 10K type strain sequencing project: providing services to taxonomists for standard genome sequencing and annotation.</title>
        <authorList>
            <consortium name="The Broad Institute Genomics Platform"/>
            <consortium name="The Broad Institute Genome Sequencing Center for Infectious Disease"/>
            <person name="Wu L."/>
            <person name="Ma J."/>
        </authorList>
    </citation>
    <scope>NUCLEOTIDE SEQUENCE [LARGE SCALE GENOMIC DNA]</scope>
    <source>
        <strain evidence="3">CGMCC 4.7152</strain>
    </source>
</reference>
<accession>A0ABV9W9P4</accession>
<evidence type="ECO:0000313" key="2">
    <source>
        <dbReference type="EMBL" id="MFC5005456.1"/>
    </source>
</evidence>
<dbReference type="SUPFAM" id="SSF48452">
    <property type="entry name" value="TPR-like"/>
    <property type="match status" value="1"/>
</dbReference>